<evidence type="ECO:0000256" key="2">
    <source>
        <dbReference type="ARBA" id="ARBA00022797"/>
    </source>
</evidence>
<keyword evidence="7" id="KW-1185">Reference proteome</keyword>
<dbReference type="Gene3D" id="3.40.50.1820">
    <property type="entry name" value="alpha/beta hydrolase"/>
    <property type="match status" value="1"/>
</dbReference>
<dbReference type="Proteomes" id="UP000327011">
    <property type="component" value="Unassembled WGS sequence"/>
</dbReference>
<evidence type="ECO:0000313" key="7">
    <source>
        <dbReference type="Proteomes" id="UP000327011"/>
    </source>
</evidence>
<dbReference type="SUPFAM" id="SSF53474">
    <property type="entry name" value="alpha/beta-Hydrolases"/>
    <property type="match status" value="1"/>
</dbReference>
<dbReference type="Pfam" id="PF06441">
    <property type="entry name" value="EHN"/>
    <property type="match status" value="1"/>
</dbReference>
<evidence type="ECO:0000256" key="4">
    <source>
        <dbReference type="PIRSR" id="PIRSR001112-1"/>
    </source>
</evidence>
<feature type="active site" description="Nucleophile" evidence="4">
    <location>
        <position position="184"/>
    </location>
</feature>
<protein>
    <submittedName>
        <fullName evidence="6">Epoxide hydrolase 1</fullName>
    </submittedName>
</protein>
<accession>A0A5J5K5R8</accession>
<dbReference type="GO" id="GO:0004301">
    <property type="term" value="F:epoxide hydrolase activity"/>
    <property type="evidence" value="ECO:0007669"/>
    <property type="project" value="TreeGrafter"/>
</dbReference>
<sequence>MTTNQIEPFPVESFHIEISDDDLADLRARLAGARLGAQIPGTGWERGVPLDHLRRLVARWLELDWRAAEARLNAFPQVRTVIDGQPVHAFHVRSPEPDALPLLLAHGYPSLPVEFLGIAGPLTDPAAYGGDPRDAFHLVVPSLPGFGFSTPVNEPGWDLGRSARAFAELMRRLGYDRYGTHGGDMGAGLVGMLAAFDAAHVAGVHISSDVQVAVAMSDGYVPVDVGRLSAAQRARYDAFREAQRDGKGYLAIQSTKPQTIGYALTDSPAGQLAWIAEKFEAWTDQRKLSPGDAVDVDLLLTLVSLYWFTRSGASAAHAIYENSHPLPGAPNPWAGAGAPSAPVGWAVFGGLDDIVPTLYNPGGEIAHWSQFDEGGHFPAMETPGLLVADLRAFYRGLRGATVSG</sequence>
<evidence type="ECO:0000313" key="6">
    <source>
        <dbReference type="EMBL" id="KAA9378826.1"/>
    </source>
</evidence>
<dbReference type="EMBL" id="VYTZ01000004">
    <property type="protein sequence ID" value="KAA9378826.1"/>
    <property type="molecule type" value="Genomic_DNA"/>
</dbReference>
<reference evidence="6 7" key="1">
    <citation type="submission" date="2019-09" db="EMBL/GenBank/DDBJ databases">
        <title>Screening of Novel Bioactive Compounds from Soil-Associated.</title>
        <authorList>
            <person name="Gong X."/>
        </authorList>
    </citation>
    <scope>NUCLEOTIDE SEQUENCE [LARGE SCALE GENOMIC DNA]</scope>
    <source>
        <strain evidence="6 7">Gxj-6</strain>
    </source>
</reference>
<evidence type="ECO:0000259" key="5">
    <source>
        <dbReference type="Pfam" id="PF06441"/>
    </source>
</evidence>
<evidence type="ECO:0000256" key="3">
    <source>
        <dbReference type="ARBA" id="ARBA00022801"/>
    </source>
</evidence>
<keyword evidence="3 6" id="KW-0378">Hydrolase</keyword>
<dbReference type="PANTHER" id="PTHR21661">
    <property type="entry name" value="EPOXIDE HYDROLASE 1-RELATED"/>
    <property type="match status" value="1"/>
</dbReference>
<evidence type="ECO:0000256" key="1">
    <source>
        <dbReference type="ARBA" id="ARBA00010088"/>
    </source>
</evidence>
<dbReference type="InterPro" id="IPR010497">
    <property type="entry name" value="Epoxide_hydro_N"/>
</dbReference>
<dbReference type="RefSeq" id="WP_150933436.1">
    <property type="nucleotide sequence ID" value="NZ_VYTZ01000004.1"/>
</dbReference>
<feature type="active site" description="Proton donor" evidence="4">
    <location>
        <position position="320"/>
    </location>
</feature>
<name>A0A5J5K5R8_9ACTN</name>
<feature type="active site" description="Proton acceptor" evidence="4">
    <location>
        <position position="376"/>
    </location>
</feature>
<dbReference type="InterPro" id="IPR000639">
    <property type="entry name" value="Epox_hydrolase-like"/>
</dbReference>
<keyword evidence="2" id="KW-0058">Aromatic hydrocarbons catabolism</keyword>
<dbReference type="GO" id="GO:0097176">
    <property type="term" value="P:epoxide metabolic process"/>
    <property type="evidence" value="ECO:0007669"/>
    <property type="project" value="TreeGrafter"/>
</dbReference>
<comment type="caution">
    <text evidence="6">The sequence shown here is derived from an EMBL/GenBank/DDBJ whole genome shotgun (WGS) entry which is preliminary data.</text>
</comment>
<proteinExistence type="inferred from homology"/>
<organism evidence="6 7">
    <name type="scientific">Microbispora cellulosiformans</name>
    <dbReference type="NCBI Taxonomy" id="2614688"/>
    <lineage>
        <taxon>Bacteria</taxon>
        <taxon>Bacillati</taxon>
        <taxon>Actinomycetota</taxon>
        <taxon>Actinomycetes</taxon>
        <taxon>Streptosporangiales</taxon>
        <taxon>Streptosporangiaceae</taxon>
        <taxon>Microbispora</taxon>
    </lineage>
</organism>
<dbReference type="PANTHER" id="PTHR21661:SF35">
    <property type="entry name" value="EPOXIDE HYDROLASE"/>
    <property type="match status" value="1"/>
</dbReference>
<dbReference type="InterPro" id="IPR016292">
    <property type="entry name" value="Epoxide_hydrolase"/>
</dbReference>
<dbReference type="PIRSF" id="PIRSF001112">
    <property type="entry name" value="Epoxide_hydrolase"/>
    <property type="match status" value="1"/>
</dbReference>
<dbReference type="PRINTS" id="PR00412">
    <property type="entry name" value="EPOXHYDRLASE"/>
</dbReference>
<dbReference type="AlphaFoldDB" id="A0A5J5K5R8"/>
<dbReference type="InterPro" id="IPR029058">
    <property type="entry name" value="AB_hydrolase_fold"/>
</dbReference>
<feature type="domain" description="Epoxide hydrolase N-terminal" evidence="5">
    <location>
        <begin position="12"/>
        <end position="115"/>
    </location>
</feature>
<comment type="similarity">
    <text evidence="1">Belongs to the peptidase S33 family.</text>
</comment>
<gene>
    <name evidence="6" type="ORF">F5972_11305</name>
</gene>